<proteinExistence type="predicted"/>
<sequence>MKYSVLFISIFCLYSCNQREVNKIKIRSVESIQSIQFPLDSLTPDYFHGLELVTLGGKDYFTLLNDLTSTIYYYDFETRNLDRLLSFDTGDGGISRGVMSYYHIGEDSIFLFGKKLTSYMVDLEGNIIDKYNLLDLSIRQSTYSSSKNPALFLDNMIYYNSLIWGMYEKDYFPILRYSMEKRHVELSDPLPEVYFQDGDWGKLWYDYAYQALDSKNHRIIYSFPASNTLFVRESGDIGLKEIENSRIFDPILPPFESNQYVYDSDEWNMEMNNTPIFKSILIDYENEILLRAYLKPVNSSIRNAKRSISLVKYNLNSLELMEVLELPNNYYDFDNSFFKDSFLYIRILTQDEDFIEFEKFNF</sequence>
<dbReference type="Proteomes" id="UP000198756">
    <property type="component" value="Unassembled WGS sequence"/>
</dbReference>
<reference evidence="2" key="1">
    <citation type="submission" date="2016-10" db="EMBL/GenBank/DDBJ databases">
        <authorList>
            <person name="Varghese N."/>
            <person name="Submissions S."/>
        </authorList>
    </citation>
    <scope>NUCLEOTIDE SEQUENCE [LARGE SCALE GENOMIC DNA]</scope>
    <source>
        <strain evidence="2">DSM 22703</strain>
    </source>
</reference>
<gene>
    <name evidence="1" type="ORF">SAMN03080617_01289</name>
</gene>
<name>A0A1G5WSI1_9BACT</name>
<accession>A0A1G5WSI1</accession>
<protein>
    <recommendedName>
        <fullName evidence="3">TolB-like 6-blade propeller-like</fullName>
    </recommendedName>
</protein>
<evidence type="ECO:0008006" key="3">
    <source>
        <dbReference type="Google" id="ProtNLM"/>
    </source>
</evidence>
<evidence type="ECO:0000313" key="1">
    <source>
        <dbReference type="EMBL" id="SDA60864.1"/>
    </source>
</evidence>
<keyword evidence="2" id="KW-1185">Reference proteome</keyword>
<organism evidence="1 2">
    <name type="scientific">Algoriphagus alkaliphilus</name>
    <dbReference type="NCBI Taxonomy" id="279824"/>
    <lineage>
        <taxon>Bacteria</taxon>
        <taxon>Pseudomonadati</taxon>
        <taxon>Bacteroidota</taxon>
        <taxon>Cytophagia</taxon>
        <taxon>Cytophagales</taxon>
        <taxon>Cyclobacteriaceae</taxon>
        <taxon>Algoriphagus</taxon>
    </lineage>
</organism>
<dbReference type="AlphaFoldDB" id="A0A1G5WSI1"/>
<dbReference type="OrthoDB" id="838081at2"/>
<evidence type="ECO:0000313" key="2">
    <source>
        <dbReference type="Proteomes" id="UP000198756"/>
    </source>
</evidence>
<dbReference type="STRING" id="279824.SAMN03080617_01289"/>
<dbReference type="EMBL" id="FMXE01000007">
    <property type="protein sequence ID" value="SDA60864.1"/>
    <property type="molecule type" value="Genomic_DNA"/>
</dbReference>